<dbReference type="EMBL" id="JARBHB010000003">
    <property type="protein sequence ID" value="KAJ8888805.1"/>
    <property type="molecule type" value="Genomic_DNA"/>
</dbReference>
<dbReference type="Proteomes" id="UP001159363">
    <property type="component" value="Chromosome 3"/>
</dbReference>
<gene>
    <name evidence="2" type="ORF">PR048_008297</name>
</gene>
<keyword evidence="3" id="KW-1185">Reference proteome</keyword>
<feature type="compositionally biased region" description="Basic and acidic residues" evidence="1">
    <location>
        <begin position="33"/>
        <end position="42"/>
    </location>
</feature>
<protein>
    <submittedName>
        <fullName evidence="2">Uncharacterized protein</fullName>
    </submittedName>
</protein>
<feature type="region of interest" description="Disordered" evidence="1">
    <location>
        <begin position="354"/>
        <end position="404"/>
    </location>
</feature>
<feature type="region of interest" description="Disordered" evidence="1">
    <location>
        <begin position="33"/>
        <end position="91"/>
    </location>
</feature>
<evidence type="ECO:0000313" key="3">
    <source>
        <dbReference type="Proteomes" id="UP001159363"/>
    </source>
</evidence>
<feature type="compositionally biased region" description="Basic residues" evidence="1">
    <location>
        <begin position="360"/>
        <end position="373"/>
    </location>
</feature>
<name>A0ABQ9HXL7_9NEOP</name>
<accession>A0ABQ9HXL7</accession>
<sequence length="404" mass="43929">MSSGQSKAGTETLVSREIDVLAEKQFNVGTSRLVERGQRDRSASSLVYGITPPKHRPLTSESPPGRICSETADSRQDYNPPVGGNDHTSRRPISVAKVDSTQENVGSNPDQAILISVFHGSRKLLYQIAGMAAYYMPWPIPPALLLLLIPCSVSNNDLAVDKLSTGSAGMKGRGKREIPEKTRRPTASSCTIPICENPVTRPGIEPGSPLGGRRAWESLSHRGLLMRLCLIFKTFTGHFRVNVIDFGREGKKIMCPKTPFGSALVLSIATVTERIWSSITLISDSVNVTLRMGLPIAVVDKQHCSLQTGFRNAVGPCIQCFNDFTSCFAMSLHCKCITQKTLLAVRPGVACLQPDGGNRRSPRKPAGQRHRPVRFPYAKIRSDPAGDFPQIALMGGEQAKRSAP</sequence>
<proteinExistence type="predicted"/>
<comment type="caution">
    <text evidence="2">The sequence shown here is derived from an EMBL/GenBank/DDBJ whole genome shotgun (WGS) entry which is preliminary data.</text>
</comment>
<reference evidence="2 3" key="1">
    <citation type="submission" date="2023-02" db="EMBL/GenBank/DDBJ databases">
        <title>LHISI_Scaffold_Assembly.</title>
        <authorList>
            <person name="Stuart O.P."/>
            <person name="Cleave R."/>
            <person name="Magrath M.J.L."/>
            <person name="Mikheyev A.S."/>
        </authorList>
    </citation>
    <scope>NUCLEOTIDE SEQUENCE [LARGE SCALE GENOMIC DNA]</scope>
    <source>
        <strain evidence="2">Daus_M_001</strain>
        <tissue evidence="2">Leg muscle</tissue>
    </source>
</reference>
<evidence type="ECO:0000313" key="2">
    <source>
        <dbReference type="EMBL" id="KAJ8888805.1"/>
    </source>
</evidence>
<evidence type="ECO:0000256" key="1">
    <source>
        <dbReference type="SAM" id="MobiDB-lite"/>
    </source>
</evidence>
<organism evidence="2 3">
    <name type="scientific">Dryococelus australis</name>
    <dbReference type="NCBI Taxonomy" id="614101"/>
    <lineage>
        <taxon>Eukaryota</taxon>
        <taxon>Metazoa</taxon>
        <taxon>Ecdysozoa</taxon>
        <taxon>Arthropoda</taxon>
        <taxon>Hexapoda</taxon>
        <taxon>Insecta</taxon>
        <taxon>Pterygota</taxon>
        <taxon>Neoptera</taxon>
        <taxon>Polyneoptera</taxon>
        <taxon>Phasmatodea</taxon>
        <taxon>Verophasmatodea</taxon>
        <taxon>Anareolatae</taxon>
        <taxon>Phasmatidae</taxon>
        <taxon>Eurycanthinae</taxon>
        <taxon>Dryococelus</taxon>
    </lineage>
</organism>